<feature type="compositionally biased region" description="Polar residues" evidence="10">
    <location>
        <begin position="1"/>
        <end position="10"/>
    </location>
</feature>
<dbReference type="STRING" id="1314776.A0A165X576"/>
<dbReference type="OrthoDB" id="6270329at2759"/>
<evidence type="ECO:0000313" key="12">
    <source>
        <dbReference type="EMBL" id="KZT31840.1"/>
    </source>
</evidence>
<dbReference type="InterPro" id="IPR013083">
    <property type="entry name" value="Znf_RING/FYVE/PHD"/>
</dbReference>
<dbReference type="EC" id="2.3.2.27" evidence="3"/>
<feature type="compositionally biased region" description="Low complexity" evidence="10">
    <location>
        <begin position="20"/>
        <end position="34"/>
    </location>
</feature>
<dbReference type="Proteomes" id="UP000076798">
    <property type="component" value="Unassembled WGS sequence"/>
</dbReference>
<comment type="pathway">
    <text evidence="2">Protein modification; protein ubiquitination.</text>
</comment>
<organism evidence="12 13">
    <name type="scientific">Sistotremastrum suecicum HHB10207 ss-3</name>
    <dbReference type="NCBI Taxonomy" id="1314776"/>
    <lineage>
        <taxon>Eukaryota</taxon>
        <taxon>Fungi</taxon>
        <taxon>Dikarya</taxon>
        <taxon>Basidiomycota</taxon>
        <taxon>Agaricomycotina</taxon>
        <taxon>Agaricomycetes</taxon>
        <taxon>Sistotremastrales</taxon>
        <taxon>Sistotremastraceae</taxon>
        <taxon>Sistotremastrum</taxon>
    </lineage>
</organism>
<evidence type="ECO:0000256" key="5">
    <source>
        <dbReference type="ARBA" id="ARBA00022723"/>
    </source>
</evidence>
<dbReference type="GO" id="GO:0061630">
    <property type="term" value="F:ubiquitin protein ligase activity"/>
    <property type="evidence" value="ECO:0007669"/>
    <property type="project" value="UniProtKB-EC"/>
</dbReference>
<feature type="region of interest" description="Disordered" evidence="10">
    <location>
        <begin position="269"/>
        <end position="308"/>
    </location>
</feature>
<evidence type="ECO:0000256" key="7">
    <source>
        <dbReference type="ARBA" id="ARBA00022786"/>
    </source>
</evidence>
<dbReference type="GO" id="GO:0006511">
    <property type="term" value="P:ubiquitin-dependent protein catabolic process"/>
    <property type="evidence" value="ECO:0007669"/>
    <property type="project" value="InterPro"/>
</dbReference>
<dbReference type="SUPFAM" id="SSF57850">
    <property type="entry name" value="RING/U-box"/>
    <property type="match status" value="1"/>
</dbReference>
<dbReference type="EMBL" id="KV428446">
    <property type="protein sequence ID" value="KZT31840.1"/>
    <property type="molecule type" value="Genomic_DNA"/>
</dbReference>
<protein>
    <recommendedName>
        <fullName evidence="3">RING-type E3 ubiquitin transferase</fullName>
        <ecNumber evidence="3">2.3.2.27</ecNumber>
    </recommendedName>
</protein>
<feature type="region of interest" description="Disordered" evidence="10">
    <location>
        <begin position="351"/>
        <end position="437"/>
    </location>
</feature>
<keyword evidence="8" id="KW-0862">Zinc</keyword>
<feature type="region of interest" description="Disordered" evidence="10">
    <location>
        <begin position="77"/>
        <end position="197"/>
    </location>
</feature>
<evidence type="ECO:0000256" key="6">
    <source>
        <dbReference type="ARBA" id="ARBA00022771"/>
    </source>
</evidence>
<keyword evidence="13" id="KW-1185">Reference proteome</keyword>
<evidence type="ECO:0000256" key="3">
    <source>
        <dbReference type="ARBA" id="ARBA00012483"/>
    </source>
</evidence>
<dbReference type="InterPro" id="IPR018957">
    <property type="entry name" value="Znf_C3HC4_RING-type"/>
</dbReference>
<dbReference type="AlphaFoldDB" id="A0A165X576"/>
<name>A0A165X576_9AGAM</name>
<dbReference type="PANTHER" id="PTHR12313">
    <property type="entry name" value="E3 UBIQUITIN-PROTEIN LIGASE RNF5-RELATED"/>
    <property type="match status" value="1"/>
</dbReference>
<comment type="catalytic activity">
    <reaction evidence="1">
        <text>S-ubiquitinyl-[E2 ubiquitin-conjugating enzyme]-L-cysteine + [acceptor protein]-L-lysine = [E2 ubiquitin-conjugating enzyme]-L-cysteine + N(6)-ubiquitinyl-[acceptor protein]-L-lysine.</text>
        <dbReference type="EC" id="2.3.2.27"/>
    </reaction>
</comment>
<feature type="domain" description="RING-type" evidence="11">
    <location>
        <begin position="203"/>
        <end position="246"/>
    </location>
</feature>
<accession>A0A165X576</accession>
<keyword evidence="5" id="KW-0479">Metal-binding</keyword>
<evidence type="ECO:0000256" key="10">
    <source>
        <dbReference type="SAM" id="MobiDB-lite"/>
    </source>
</evidence>
<feature type="compositionally biased region" description="Low complexity" evidence="10">
    <location>
        <begin position="141"/>
        <end position="182"/>
    </location>
</feature>
<reference evidence="12 13" key="1">
    <citation type="journal article" date="2016" name="Mol. Biol. Evol.">
        <title>Comparative Genomics of Early-Diverging Mushroom-Forming Fungi Provides Insights into the Origins of Lignocellulose Decay Capabilities.</title>
        <authorList>
            <person name="Nagy L.G."/>
            <person name="Riley R."/>
            <person name="Tritt A."/>
            <person name="Adam C."/>
            <person name="Daum C."/>
            <person name="Floudas D."/>
            <person name="Sun H."/>
            <person name="Yadav J.S."/>
            <person name="Pangilinan J."/>
            <person name="Larsson K.H."/>
            <person name="Matsuura K."/>
            <person name="Barry K."/>
            <person name="Labutti K."/>
            <person name="Kuo R."/>
            <person name="Ohm R.A."/>
            <person name="Bhattacharya S.S."/>
            <person name="Shirouzu T."/>
            <person name="Yoshinaga Y."/>
            <person name="Martin F.M."/>
            <person name="Grigoriev I.V."/>
            <person name="Hibbett D.S."/>
        </authorList>
    </citation>
    <scope>NUCLEOTIDE SEQUENCE [LARGE SCALE GENOMIC DNA]</scope>
    <source>
        <strain evidence="12 13">HHB10207 ss-3</strain>
    </source>
</reference>
<dbReference type="GO" id="GO:0008270">
    <property type="term" value="F:zinc ion binding"/>
    <property type="evidence" value="ECO:0007669"/>
    <property type="project" value="UniProtKB-KW"/>
</dbReference>
<gene>
    <name evidence="12" type="ORF">SISSUDRAFT_1067420</name>
</gene>
<evidence type="ECO:0000256" key="4">
    <source>
        <dbReference type="ARBA" id="ARBA00022679"/>
    </source>
</evidence>
<evidence type="ECO:0000256" key="8">
    <source>
        <dbReference type="ARBA" id="ARBA00022833"/>
    </source>
</evidence>
<feature type="compositionally biased region" description="Acidic residues" evidence="10">
    <location>
        <begin position="97"/>
        <end position="108"/>
    </location>
</feature>
<feature type="compositionally biased region" description="Low complexity" evidence="10">
    <location>
        <begin position="595"/>
        <end position="609"/>
    </location>
</feature>
<feature type="compositionally biased region" description="Basic residues" evidence="10">
    <location>
        <begin position="610"/>
        <end position="619"/>
    </location>
</feature>
<proteinExistence type="predicted"/>
<dbReference type="SMART" id="SM00184">
    <property type="entry name" value="RING"/>
    <property type="match status" value="1"/>
</dbReference>
<evidence type="ECO:0000259" key="11">
    <source>
        <dbReference type="PROSITE" id="PS50089"/>
    </source>
</evidence>
<dbReference type="Gene3D" id="3.30.40.10">
    <property type="entry name" value="Zinc/RING finger domain, C3HC4 (zinc finger)"/>
    <property type="match status" value="1"/>
</dbReference>
<keyword evidence="4" id="KW-0808">Transferase</keyword>
<dbReference type="GO" id="GO:0016567">
    <property type="term" value="P:protein ubiquitination"/>
    <property type="evidence" value="ECO:0007669"/>
    <property type="project" value="UniProtKB-UniPathway"/>
</dbReference>
<evidence type="ECO:0000256" key="9">
    <source>
        <dbReference type="PROSITE-ProRule" id="PRU00175"/>
    </source>
</evidence>
<feature type="compositionally biased region" description="Polar residues" evidence="10">
    <location>
        <begin position="294"/>
        <end position="308"/>
    </location>
</feature>
<dbReference type="Pfam" id="PF00097">
    <property type="entry name" value="zf-C3HC4"/>
    <property type="match status" value="1"/>
</dbReference>
<feature type="compositionally biased region" description="Polar residues" evidence="10">
    <location>
        <begin position="127"/>
        <end position="140"/>
    </location>
</feature>
<feature type="compositionally biased region" description="Polar residues" evidence="10">
    <location>
        <begin position="355"/>
        <end position="368"/>
    </location>
</feature>
<dbReference type="PROSITE" id="PS50089">
    <property type="entry name" value="ZF_RING_2"/>
    <property type="match status" value="1"/>
</dbReference>
<evidence type="ECO:0000256" key="1">
    <source>
        <dbReference type="ARBA" id="ARBA00000900"/>
    </source>
</evidence>
<keyword evidence="6 9" id="KW-0863">Zinc-finger</keyword>
<feature type="region of interest" description="Disordered" evidence="10">
    <location>
        <begin position="589"/>
        <end position="619"/>
    </location>
</feature>
<dbReference type="GO" id="GO:0005783">
    <property type="term" value="C:endoplasmic reticulum"/>
    <property type="evidence" value="ECO:0007669"/>
    <property type="project" value="InterPro"/>
</dbReference>
<feature type="compositionally biased region" description="Low complexity" evidence="10">
    <location>
        <begin position="425"/>
        <end position="435"/>
    </location>
</feature>
<feature type="compositionally biased region" description="Low complexity" evidence="10">
    <location>
        <begin position="375"/>
        <end position="416"/>
    </location>
</feature>
<evidence type="ECO:0000256" key="2">
    <source>
        <dbReference type="ARBA" id="ARBA00004906"/>
    </source>
</evidence>
<sequence>MASTMMNASAENPMPPSPRTRPSSSSTFPYSSIPAPAPRKFTEQIDLTSLSSDLDFGYHEDLELDGLKALGALSTSHAIGRDDDDGEEGEGVLNLGVEEDDEDSDELEVNSLSSSITEVPRSFRVDASSTSSGGISKNQLTSIPTSPSSTSTSSSASASPSSYIAASHPHASHASHSSSPSTLKRSRRRSYPSDESHSLEWDCGICLETASNPCVSSCGHLFCYTDLRTWLSSPSNVDDPRCPVCKRPCALEKDVVMIFGRGRISDAENVDGFYGGEGEEEKTPRPSPRPPTSISGTSHQRSLSAPNTFPYSARSSRLPLSNLLPSLSTNLLLHRSSLISTSTSIEAEAESTISPLSTMSTVSPSSAISVDPTDLSSPASPSSLSSILRSRPPPSSLLYPSSTSNLPTSLSSHPASPSHPPSPSYPFTSTSSPTTKMKKETDNVDVHLDLLMHYPTLASGTGHVLSIVAFAIFLIDAGCGMRDVGLVPLRTFGSSSSLFGSAPREAIYYLLPPNCMITDPLPSSSHINQYPPRCSAITSSSLSIGAEAELIISSSSTLCPSSAASTASLTSMSNISSPSLSALSSILRPRPRPRLQPQSPPTSLLPQSQRRSHRRSHRF</sequence>
<dbReference type="InterPro" id="IPR001841">
    <property type="entry name" value="Znf_RING"/>
</dbReference>
<keyword evidence="7" id="KW-0833">Ubl conjugation pathway</keyword>
<dbReference type="UniPathway" id="UPA00143"/>
<dbReference type="InterPro" id="IPR045103">
    <property type="entry name" value="RNF5/RNF185-like"/>
</dbReference>
<evidence type="ECO:0000313" key="13">
    <source>
        <dbReference type="Proteomes" id="UP000076798"/>
    </source>
</evidence>
<feature type="region of interest" description="Disordered" evidence="10">
    <location>
        <begin position="1"/>
        <end position="39"/>
    </location>
</feature>